<evidence type="ECO:0000256" key="1">
    <source>
        <dbReference type="ARBA" id="ARBA00008525"/>
    </source>
</evidence>
<keyword evidence="3" id="KW-1185">Reference proteome</keyword>
<name>A0ABP8XUL5_9MICO</name>
<evidence type="ECO:0000313" key="3">
    <source>
        <dbReference type="Proteomes" id="UP001500843"/>
    </source>
</evidence>
<comment type="similarity">
    <text evidence="1">Belongs to the UPF0167 family.</text>
</comment>
<dbReference type="Proteomes" id="UP001500843">
    <property type="component" value="Unassembled WGS sequence"/>
</dbReference>
<dbReference type="EMBL" id="BAABHM010000018">
    <property type="protein sequence ID" value="GAA4714310.1"/>
    <property type="molecule type" value="Genomic_DNA"/>
</dbReference>
<comment type="caution">
    <text evidence="2">The sequence shown here is derived from an EMBL/GenBank/DDBJ whole genome shotgun (WGS) entry which is preliminary data.</text>
</comment>
<proteinExistence type="inferred from homology"/>
<sequence length="201" mass="22271">MGAGMSAPGPQEGAALPVFRYHPDPMATGAVAAEPVVCRVCRRERSHRYTLPVYSEHDVDSVCPWCIADGSLAARFDAFLNDIAGHLPQGFEDDPDWADWSTPPYLRVPEAVRDEVCRRTPGFSSWQEVDWLVCCNDAMQYLGLADSCAIEHEPGLRRALEEVGVPGEFIAELRADTNASILCHWFRCLHCTTSRGFVDSD</sequence>
<accession>A0ABP8XUL5</accession>
<evidence type="ECO:0000313" key="2">
    <source>
        <dbReference type="EMBL" id="GAA4714310.1"/>
    </source>
</evidence>
<gene>
    <name evidence="2" type="ORF">GCM10023198_41870</name>
</gene>
<dbReference type="Pfam" id="PF03691">
    <property type="entry name" value="UPF0167"/>
    <property type="match status" value="1"/>
</dbReference>
<protein>
    <submittedName>
        <fullName evidence="2">CbrC family protein</fullName>
    </submittedName>
</protein>
<reference evidence="3" key="1">
    <citation type="journal article" date="2019" name="Int. J. Syst. Evol. Microbiol.">
        <title>The Global Catalogue of Microorganisms (GCM) 10K type strain sequencing project: providing services to taxonomists for standard genome sequencing and annotation.</title>
        <authorList>
            <consortium name="The Broad Institute Genomics Platform"/>
            <consortium name="The Broad Institute Genome Sequencing Center for Infectious Disease"/>
            <person name="Wu L."/>
            <person name="Ma J."/>
        </authorList>
    </citation>
    <scope>NUCLEOTIDE SEQUENCE [LARGE SCALE GENOMIC DNA]</scope>
    <source>
        <strain evidence="3">JCM 17975</strain>
    </source>
</reference>
<organism evidence="2 3">
    <name type="scientific">Promicromonospora umidemergens</name>
    <dbReference type="NCBI Taxonomy" id="629679"/>
    <lineage>
        <taxon>Bacteria</taxon>
        <taxon>Bacillati</taxon>
        <taxon>Actinomycetota</taxon>
        <taxon>Actinomycetes</taxon>
        <taxon>Micrococcales</taxon>
        <taxon>Promicromonosporaceae</taxon>
        <taxon>Promicromonospora</taxon>
    </lineage>
</organism>
<dbReference type="InterPro" id="IPR005363">
    <property type="entry name" value="UPF0167"/>
</dbReference>